<dbReference type="AlphaFoldDB" id="A0A6G4TZD7"/>
<sequence>MSTSDESLLGSADDIARLRELINRTETGPQAPPLLSLTEAHAAAELLLRLGRYVGGDLGGLAVELGGNLVRRFPSSEG</sequence>
<evidence type="ECO:0000313" key="2">
    <source>
        <dbReference type="Proteomes" id="UP000481583"/>
    </source>
</evidence>
<reference evidence="1 2" key="1">
    <citation type="submission" date="2020-02" db="EMBL/GenBank/DDBJ databases">
        <title>Whole-genome analyses of novel actinobacteria.</title>
        <authorList>
            <person name="Sahin N."/>
        </authorList>
    </citation>
    <scope>NUCLEOTIDE SEQUENCE [LARGE SCALE GENOMIC DNA]</scope>
    <source>
        <strain evidence="1 2">A7024</strain>
    </source>
</reference>
<keyword evidence="2" id="KW-1185">Reference proteome</keyword>
<name>A0A6G4TZD7_9ACTN</name>
<protein>
    <submittedName>
        <fullName evidence="1">Uncharacterized protein</fullName>
    </submittedName>
</protein>
<dbReference type="EMBL" id="JAAKZV010000035">
    <property type="protein sequence ID" value="NGN64488.1"/>
    <property type="molecule type" value="Genomic_DNA"/>
</dbReference>
<gene>
    <name evidence="1" type="ORF">G5C51_11305</name>
</gene>
<accession>A0A6G4TZD7</accession>
<comment type="caution">
    <text evidence="1">The sequence shown here is derived from an EMBL/GenBank/DDBJ whole genome shotgun (WGS) entry which is preliminary data.</text>
</comment>
<organism evidence="1 2">
    <name type="scientific">Streptomyces coryli</name>
    <dbReference type="NCBI Taxonomy" id="1128680"/>
    <lineage>
        <taxon>Bacteria</taxon>
        <taxon>Bacillati</taxon>
        <taxon>Actinomycetota</taxon>
        <taxon>Actinomycetes</taxon>
        <taxon>Kitasatosporales</taxon>
        <taxon>Streptomycetaceae</taxon>
        <taxon>Streptomyces</taxon>
    </lineage>
</organism>
<dbReference type="RefSeq" id="WP_165235890.1">
    <property type="nucleotide sequence ID" value="NZ_JAAKZV010000035.1"/>
</dbReference>
<proteinExistence type="predicted"/>
<evidence type="ECO:0000313" key="1">
    <source>
        <dbReference type="EMBL" id="NGN64488.1"/>
    </source>
</evidence>
<dbReference type="Proteomes" id="UP000481583">
    <property type="component" value="Unassembled WGS sequence"/>
</dbReference>